<sequence>MTNEITFTKVEGTEQQVNDLYNLLKNRSFNISHKSTPSYDEHYEFVMKNPYIAWYLIYENFKCIGSCYVMDSNCISVSLIDGSEKFLSTVLDFIIQNHSPLKEIKSVRPPNFYINIPTNNALMKEQVAKLGWTEIQTTFSLT</sequence>
<accession>A0ABX4R4K6</accession>
<protein>
    <recommendedName>
        <fullName evidence="3">GNAT family N-acetyltransferase</fullName>
    </recommendedName>
</protein>
<dbReference type="EMBL" id="PGTS01000007">
    <property type="protein sequence ID" value="PKR47899.1"/>
    <property type="molecule type" value="Genomic_DNA"/>
</dbReference>
<evidence type="ECO:0000313" key="2">
    <source>
        <dbReference type="Proteomes" id="UP000233365"/>
    </source>
</evidence>
<keyword evidence="2" id="KW-1185">Reference proteome</keyword>
<proteinExistence type="predicted"/>
<name>A0ABX4R4K6_9PROT</name>
<dbReference type="Proteomes" id="UP000233365">
    <property type="component" value="Unassembled WGS sequence"/>
</dbReference>
<evidence type="ECO:0008006" key="3">
    <source>
        <dbReference type="Google" id="ProtNLM"/>
    </source>
</evidence>
<comment type="caution">
    <text evidence="1">The sequence shown here is derived from an EMBL/GenBank/DDBJ whole genome shotgun (WGS) entry which is preliminary data.</text>
</comment>
<evidence type="ECO:0000313" key="1">
    <source>
        <dbReference type="EMBL" id="PKR47899.1"/>
    </source>
</evidence>
<gene>
    <name evidence="1" type="ORF">CU041_17695</name>
</gene>
<organism evidence="1 2">
    <name type="scientific">Thalassospira povalilytica</name>
    <dbReference type="NCBI Taxonomy" id="732237"/>
    <lineage>
        <taxon>Bacteria</taxon>
        <taxon>Pseudomonadati</taxon>
        <taxon>Pseudomonadota</taxon>
        <taxon>Alphaproteobacteria</taxon>
        <taxon>Rhodospirillales</taxon>
        <taxon>Thalassospiraceae</taxon>
        <taxon>Thalassospira</taxon>
    </lineage>
</organism>
<reference evidence="1 2" key="1">
    <citation type="submission" date="2017-11" db="EMBL/GenBank/DDBJ databases">
        <title>Biodiversity and function of Thalassospira species in the particle-attached aromatic-hydrocarbon-degrading consortia from the surface seawater of the China South Sea.</title>
        <authorList>
            <person name="Dong C."/>
            <person name="Liu R."/>
            <person name="Shao Z."/>
        </authorList>
    </citation>
    <scope>NUCLEOTIDE SEQUENCE [LARGE SCALE GENOMIC DNA]</scope>
    <source>
        <strain evidence="1 2">139Z-12</strain>
    </source>
</reference>